<proteinExistence type="predicted"/>
<dbReference type="Proteomes" id="UP000826271">
    <property type="component" value="Unassembled WGS sequence"/>
</dbReference>
<accession>A0AAV6XN16</accession>
<dbReference type="InterPro" id="IPR009439">
    <property type="entry name" value="RCC_reductase"/>
</dbReference>
<dbReference type="Pfam" id="PF06405">
    <property type="entry name" value="RCC_reductase"/>
    <property type="match status" value="1"/>
</dbReference>
<dbReference type="GO" id="GO:0009507">
    <property type="term" value="C:chloroplast"/>
    <property type="evidence" value="ECO:0007669"/>
    <property type="project" value="TreeGrafter"/>
</dbReference>
<dbReference type="GO" id="GO:0015996">
    <property type="term" value="P:chlorophyll catabolic process"/>
    <property type="evidence" value="ECO:0007669"/>
    <property type="project" value="TreeGrafter"/>
</dbReference>
<dbReference type="Gene3D" id="3.40.1500.20">
    <property type="match status" value="1"/>
</dbReference>
<evidence type="ECO:0008006" key="3">
    <source>
        <dbReference type="Google" id="ProtNLM"/>
    </source>
</evidence>
<gene>
    <name evidence="1" type="ORF">BUALT_Bualt04G0112700</name>
</gene>
<name>A0AAV6XN16_9LAMI</name>
<reference evidence="1" key="1">
    <citation type="submission" date="2019-10" db="EMBL/GenBank/DDBJ databases">
        <authorList>
            <person name="Zhang R."/>
            <person name="Pan Y."/>
            <person name="Wang J."/>
            <person name="Ma R."/>
            <person name="Yu S."/>
        </authorList>
    </citation>
    <scope>NUCLEOTIDE SEQUENCE</scope>
    <source>
        <strain evidence="1">LA-IB0</strain>
        <tissue evidence="1">Leaf</tissue>
    </source>
</reference>
<dbReference type="GO" id="GO:0051743">
    <property type="term" value="F:red chlorophyll catabolite reductase activity"/>
    <property type="evidence" value="ECO:0007669"/>
    <property type="project" value="InterPro"/>
</dbReference>
<dbReference type="EMBL" id="WHWC01000004">
    <property type="protein sequence ID" value="KAG8384386.1"/>
    <property type="molecule type" value="Genomic_DNA"/>
</dbReference>
<sequence>MALISANSSYSIFNISRPSSSSISRASLSRTRRFASSSSSASMDELRAKFMEFPYVSAPHKDLMLELLSSVDNRIGSSLQPCTLPTDVQHFGNPTGTASASLHLRSGVVSSQIDFILGGWIHCKLPSGSSLNITSLSAYLKSSTNAPHFLMELIQSSPNSLILILDLTPRKDLILYLDYLKTYYEDTQLDKHRQRLHTLPEVTPYFSPSLYIRSVLSPTAVIVNIDIGAGEKTNIEEIIRDDIGPVAKEVLQFWLDSCACSERSVVGESEKCYLAERDRIIKSKTIEVDLGSSFPRLFGQEVADRVLSVLKEYYNA</sequence>
<keyword evidence="2" id="KW-1185">Reference proteome</keyword>
<evidence type="ECO:0000313" key="2">
    <source>
        <dbReference type="Proteomes" id="UP000826271"/>
    </source>
</evidence>
<dbReference type="PANTHER" id="PTHR34685">
    <property type="entry name" value="RED CHLOROPHYLL CATABOLITE REDUCTASE, CHLOROPLASTIC"/>
    <property type="match status" value="1"/>
</dbReference>
<dbReference type="PANTHER" id="PTHR34685:SF2">
    <property type="entry name" value="RED CHLOROPHYLL CATABOLITE REDUCTASE, CHLOROPLASTIC"/>
    <property type="match status" value="1"/>
</dbReference>
<evidence type="ECO:0000313" key="1">
    <source>
        <dbReference type="EMBL" id="KAG8384386.1"/>
    </source>
</evidence>
<protein>
    <recommendedName>
        <fullName evidence="3">Red chlorophyll catabolite reductase</fullName>
    </recommendedName>
</protein>
<dbReference type="AlphaFoldDB" id="A0AAV6XN16"/>
<comment type="caution">
    <text evidence="1">The sequence shown here is derived from an EMBL/GenBank/DDBJ whole genome shotgun (WGS) entry which is preliminary data.</text>
</comment>
<organism evidence="1 2">
    <name type="scientific">Buddleja alternifolia</name>
    <dbReference type="NCBI Taxonomy" id="168488"/>
    <lineage>
        <taxon>Eukaryota</taxon>
        <taxon>Viridiplantae</taxon>
        <taxon>Streptophyta</taxon>
        <taxon>Embryophyta</taxon>
        <taxon>Tracheophyta</taxon>
        <taxon>Spermatophyta</taxon>
        <taxon>Magnoliopsida</taxon>
        <taxon>eudicotyledons</taxon>
        <taxon>Gunneridae</taxon>
        <taxon>Pentapetalae</taxon>
        <taxon>asterids</taxon>
        <taxon>lamiids</taxon>
        <taxon>Lamiales</taxon>
        <taxon>Scrophulariaceae</taxon>
        <taxon>Buddlejeae</taxon>
        <taxon>Buddleja</taxon>
    </lineage>
</organism>